<dbReference type="Proteomes" id="UP001176806">
    <property type="component" value="Unassembled WGS sequence"/>
</dbReference>
<reference evidence="2" key="1">
    <citation type="submission" date="2023-07" db="EMBL/GenBank/DDBJ databases">
        <title>Two novel species in the genus Flavivirga.</title>
        <authorList>
            <person name="Kwon K."/>
        </authorList>
    </citation>
    <scope>NUCLEOTIDE SEQUENCE</scope>
    <source>
        <strain evidence="2">KACC 14158</strain>
    </source>
</reference>
<dbReference type="Gene3D" id="2.60.120.260">
    <property type="entry name" value="Galactose-binding domain-like"/>
    <property type="match status" value="3"/>
</dbReference>
<dbReference type="PROSITE" id="PS51257">
    <property type="entry name" value="PROKAR_LIPOPROTEIN"/>
    <property type="match status" value="1"/>
</dbReference>
<proteinExistence type="predicted"/>
<dbReference type="SUPFAM" id="SSF49299">
    <property type="entry name" value="PKD domain"/>
    <property type="match status" value="1"/>
</dbReference>
<evidence type="ECO:0000313" key="3">
    <source>
        <dbReference type="Proteomes" id="UP001176806"/>
    </source>
</evidence>
<feature type="signal peptide" evidence="1">
    <location>
        <begin position="1"/>
        <end position="18"/>
    </location>
</feature>
<dbReference type="InterPro" id="IPR035986">
    <property type="entry name" value="PKD_dom_sf"/>
</dbReference>
<evidence type="ECO:0008006" key="4">
    <source>
        <dbReference type="Google" id="ProtNLM"/>
    </source>
</evidence>
<name>A0ABT8WQF5_9FLAO</name>
<sequence length="672" mass="72500">MKTLKYIFSLGLLLLVFAGCTDDDRSLDYLNEITAPADVTVTLNLSQDNSGLVTITPNATNASSYHVNYGDGTEELAEVDQGESAEHIYAEGTYTITVEAIGLTGLKTETTQQLIVSFRAPENLVVTAEIDASNPFKLNVSATADFAAAFNVFFDTSIIDEEPTPLMLDGTVSFEYPAVGDYTIRVVALSGGAETAEINQVITVSSPTDFPIDFEFIDTGALLGFDGGVITVEENPQIDENNNSATVAKIVKNAGQVWGGNQIKMSAPIDFTAKKLVTMDVWSPRSGGKLLFKVEDPVDPQNIFFETEVTLVGNSDWEKVTFDLSAIDTAEAYQNIVLIFDLGTEGAGGSDWTFYIDNIKQAAPVTGESATPITFETPYTLRSFDGGDISIITNPDQDPNNGNISSTAAKLVKDAGQTWGGSVISVEQPFSFVNSTTVTAKVWSPRVGLNLLMKFEDDNATPSAEITATSTVANQWEELTFDFPGIDTNLDFTNIVLIMDNGTEGDGSDNFTIYVDDISSRSFLNFEPQQALRSFDGGDISIITNPDQDPNNGNTSSMVAKLVKDAGQTWGGSVITPTQPLSFVNSTTVTTKVWSPRVGLNLLLKFEDDNATPSAEITATSSIANQWEELTFDFSGIDLNIEFTNIVLIMDNGTEGDGSDNYTIYVDDIDIN</sequence>
<evidence type="ECO:0000256" key="1">
    <source>
        <dbReference type="SAM" id="SignalP"/>
    </source>
</evidence>
<dbReference type="InterPro" id="IPR013783">
    <property type="entry name" value="Ig-like_fold"/>
</dbReference>
<dbReference type="Gene3D" id="2.60.40.10">
    <property type="entry name" value="Immunoglobulins"/>
    <property type="match status" value="1"/>
</dbReference>
<dbReference type="RefSeq" id="WP_303302571.1">
    <property type="nucleotide sequence ID" value="NZ_BAABDA010000055.1"/>
</dbReference>
<keyword evidence="3" id="KW-1185">Reference proteome</keyword>
<dbReference type="EMBL" id="JAUOEL010000005">
    <property type="protein sequence ID" value="MDO5975374.1"/>
    <property type="molecule type" value="Genomic_DNA"/>
</dbReference>
<keyword evidence="1" id="KW-0732">Signal</keyword>
<evidence type="ECO:0000313" key="2">
    <source>
        <dbReference type="EMBL" id="MDO5975374.1"/>
    </source>
</evidence>
<protein>
    <recommendedName>
        <fullName evidence="4">PKD domain-containing protein</fullName>
    </recommendedName>
</protein>
<feature type="chain" id="PRO_5047099625" description="PKD domain-containing protein" evidence="1">
    <location>
        <begin position="19"/>
        <end position="672"/>
    </location>
</feature>
<organism evidence="2 3">
    <name type="scientific">Flavivirga jejuensis</name>
    <dbReference type="NCBI Taxonomy" id="870487"/>
    <lineage>
        <taxon>Bacteria</taxon>
        <taxon>Pseudomonadati</taxon>
        <taxon>Bacteroidota</taxon>
        <taxon>Flavobacteriia</taxon>
        <taxon>Flavobacteriales</taxon>
        <taxon>Flavobacteriaceae</taxon>
        <taxon>Flavivirga</taxon>
    </lineage>
</organism>
<accession>A0ABT8WQF5</accession>
<comment type="caution">
    <text evidence="2">The sequence shown here is derived from an EMBL/GenBank/DDBJ whole genome shotgun (WGS) entry which is preliminary data.</text>
</comment>
<gene>
    <name evidence="2" type="ORF">Q4Q40_14350</name>
</gene>